<accession>A0A317T412</accession>
<keyword evidence="1" id="KW-0812">Transmembrane</keyword>
<dbReference type="AlphaFoldDB" id="A0A317T412"/>
<name>A0A317T412_9CHLB</name>
<keyword evidence="1" id="KW-0472">Membrane</keyword>
<sequence>MRKVADLPNWAVRPFGFCKLSLVIFIITTMYGKYSVFFHVKQVQNAVNILSVVVFGEFFLRADHLARINRFLLEMGFMVGSFADALVP</sequence>
<evidence type="ECO:0000256" key="1">
    <source>
        <dbReference type="SAM" id="Phobius"/>
    </source>
</evidence>
<proteinExistence type="predicted"/>
<feature type="transmembrane region" description="Helical" evidence="1">
    <location>
        <begin position="12"/>
        <end position="31"/>
    </location>
</feature>
<gene>
    <name evidence="2" type="ORF">CR164_10065</name>
</gene>
<dbReference type="Proteomes" id="UP000246278">
    <property type="component" value="Unassembled WGS sequence"/>
</dbReference>
<evidence type="ECO:0000313" key="3">
    <source>
        <dbReference type="Proteomes" id="UP000246278"/>
    </source>
</evidence>
<keyword evidence="1" id="KW-1133">Transmembrane helix</keyword>
<keyword evidence="3" id="KW-1185">Reference proteome</keyword>
<protein>
    <submittedName>
        <fullName evidence="2">Uncharacterized protein</fullName>
    </submittedName>
</protein>
<organism evidence="2 3">
    <name type="scientific">Prosthecochloris marina</name>
    <dbReference type="NCBI Taxonomy" id="2017681"/>
    <lineage>
        <taxon>Bacteria</taxon>
        <taxon>Pseudomonadati</taxon>
        <taxon>Chlorobiota</taxon>
        <taxon>Chlorobiia</taxon>
        <taxon>Chlorobiales</taxon>
        <taxon>Chlorobiaceae</taxon>
        <taxon>Prosthecochloris</taxon>
    </lineage>
</organism>
<dbReference type="EMBL" id="PDNZ01000007">
    <property type="protein sequence ID" value="PWW81373.1"/>
    <property type="molecule type" value="Genomic_DNA"/>
</dbReference>
<evidence type="ECO:0000313" key="2">
    <source>
        <dbReference type="EMBL" id="PWW81373.1"/>
    </source>
</evidence>
<comment type="caution">
    <text evidence="2">The sequence shown here is derived from an EMBL/GenBank/DDBJ whole genome shotgun (WGS) entry which is preliminary data.</text>
</comment>
<reference evidence="3" key="1">
    <citation type="submission" date="2017-10" db="EMBL/GenBank/DDBJ databases">
        <authorList>
            <person name="Gaisin V.A."/>
            <person name="Rysina M.S."/>
            <person name="Grouzdev D.S."/>
        </authorList>
    </citation>
    <scope>NUCLEOTIDE SEQUENCE [LARGE SCALE GENOMIC DNA]</scope>
    <source>
        <strain evidence="3">V1</strain>
    </source>
</reference>